<keyword evidence="5 6" id="KW-0472">Membrane</keyword>
<dbReference type="PANTHER" id="PTHR30386">
    <property type="entry name" value="MEMBRANE FUSION SUBUNIT OF EMRAB-TOLC MULTIDRUG EFFLUX PUMP"/>
    <property type="match status" value="1"/>
</dbReference>
<dbReference type="SUPFAM" id="SSF51230">
    <property type="entry name" value="Single hybrid motif"/>
    <property type="match status" value="1"/>
</dbReference>
<dbReference type="HOGENOM" id="CLU_018816_11_0_9"/>
<evidence type="ECO:0000256" key="6">
    <source>
        <dbReference type="SAM" id="Phobius"/>
    </source>
</evidence>
<dbReference type="KEGG" id="eac:EAL2_808p04890"/>
<keyword evidence="9" id="KW-1185">Reference proteome</keyword>
<organism evidence="8 9">
    <name type="scientific">Peptoclostridium acidaminophilum DSM 3953</name>
    <dbReference type="NCBI Taxonomy" id="1286171"/>
    <lineage>
        <taxon>Bacteria</taxon>
        <taxon>Bacillati</taxon>
        <taxon>Bacillota</taxon>
        <taxon>Clostridia</taxon>
        <taxon>Peptostreptococcales</taxon>
        <taxon>Peptoclostridiaceae</taxon>
        <taxon>Peptoclostridium</taxon>
    </lineage>
</organism>
<evidence type="ECO:0000256" key="5">
    <source>
        <dbReference type="ARBA" id="ARBA00023136"/>
    </source>
</evidence>
<evidence type="ECO:0000313" key="9">
    <source>
        <dbReference type="Proteomes" id="UP000019591"/>
    </source>
</evidence>
<accession>W8TPC7</accession>
<geneLocation type="plasmid" evidence="8 9">
    <name>EAL2_808p</name>
</geneLocation>
<feature type="domain" description="YknX-like beta-barrel" evidence="7">
    <location>
        <begin position="121"/>
        <end position="195"/>
    </location>
</feature>
<reference evidence="8 9" key="1">
    <citation type="journal article" date="2014" name="Genome Announc.">
        <title>Complete Genome Sequence of Amino Acid-Utilizing Eubacterium acidaminophilum al-2 (DSM 3953).</title>
        <authorList>
            <person name="Poehlein A."/>
            <person name="Andreesen J.R."/>
            <person name="Daniel R."/>
        </authorList>
    </citation>
    <scope>NUCLEOTIDE SEQUENCE [LARGE SCALE GENOMIC DNA]</scope>
    <source>
        <strain evidence="8 9">DSM 3953</strain>
        <plasmid evidence="9">Plasmid EAL2_808p</plasmid>
    </source>
</reference>
<comment type="similarity">
    <text evidence="2">Belongs to the membrane fusion protein (MFP) (TC 8.A.1) family.</text>
</comment>
<dbReference type="eggNOG" id="COG1566">
    <property type="taxonomic scope" value="Bacteria"/>
</dbReference>
<dbReference type="GO" id="GO:0016020">
    <property type="term" value="C:membrane"/>
    <property type="evidence" value="ECO:0007669"/>
    <property type="project" value="UniProtKB-SubCell"/>
</dbReference>
<dbReference type="InterPro" id="IPR058636">
    <property type="entry name" value="Beta-barrel_YknX"/>
</dbReference>
<evidence type="ECO:0000313" key="8">
    <source>
        <dbReference type="EMBL" id="AHM57992.1"/>
    </source>
</evidence>
<gene>
    <name evidence="8" type="ORF">EAL2_808p04890</name>
</gene>
<dbReference type="InterPro" id="IPR050739">
    <property type="entry name" value="MFP"/>
</dbReference>
<keyword evidence="3 6" id="KW-0812">Transmembrane</keyword>
<feature type="transmembrane region" description="Helical" evidence="6">
    <location>
        <begin position="12"/>
        <end position="31"/>
    </location>
</feature>
<dbReference type="InterPro" id="IPR011053">
    <property type="entry name" value="Single_hybrid_motif"/>
</dbReference>
<evidence type="ECO:0000256" key="2">
    <source>
        <dbReference type="ARBA" id="ARBA00009477"/>
    </source>
</evidence>
<sequence>MNDMKKHQNKIFIGLAIVIMAGVGVWFYFYWQGSTYYKTDNAKVSAELRTVASLSSGRIVKLNVSEGDIVKENQVIGRLNSGAYLRSPIDGEVVKLNVVLNQVISPSTVAAVIAQTSDIYVGANIEETGITKINEQQEVVVQLDAYPGKKFKGHIEEIDQVTQAALSGNATSFSTSGTYTKVTQLIPVKIVIDDDVELNGLIGTNSTVKIKIK</sequence>
<dbReference type="Pfam" id="PF25990">
    <property type="entry name" value="Beta-barrel_YknX"/>
    <property type="match status" value="1"/>
</dbReference>
<dbReference type="EMBL" id="CP007453">
    <property type="protein sequence ID" value="AHM57992.1"/>
    <property type="molecule type" value="Genomic_DNA"/>
</dbReference>
<proteinExistence type="inferred from homology"/>
<dbReference type="Gene3D" id="2.40.30.170">
    <property type="match status" value="1"/>
</dbReference>
<dbReference type="PATRIC" id="fig|1286171.3.peg.2669"/>
<comment type="subcellular location">
    <subcellularLocation>
        <location evidence="1">Membrane</location>
        <topology evidence="1">Single-pass membrane protein</topology>
    </subcellularLocation>
</comment>
<dbReference type="Gene3D" id="2.40.50.100">
    <property type="match status" value="1"/>
</dbReference>
<dbReference type="RefSeq" id="WP_041693225.1">
    <property type="nucleotide sequence ID" value="NZ_CP007453.1"/>
</dbReference>
<protein>
    <recommendedName>
        <fullName evidence="7">YknX-like beta-barrel domain-containing protein</fullName>
    </recommendedName>
</protein>
<name>W8TPC7_PEPAC</name>
<dbReference type="AlphaFoldDB" id="W8TPC7"/>
<keyword evidence="4 6" id="KW-1133">Transmembrane helix</keyword>
<evidence type="ECO:0000259" key="7">
    <source>
        <dbReference type="Pfam" id="PF25990"/>
    </source>
</evidence>
<evidence type="ECO:0000256" key="1">
    <source>
        <dbReference type="ARBA" id="ARBA00004167"/>
    </source>
</evidence>
<keyword evidence="8" id="KW-0614">Plasmid</keyword>
<dbReference type="PANTHER" id="PTHR30386:SF26">
    <property type="entry name" value="TRANSPORT PROTEIN COMB"/>
    <property type="match status" value="1"/>
</dbReference>
<evidence type="ECO:0000256" key="4">
    <source>
        <dbReference type="ARBA" id="ARBA00022989"/>
    </source>
</evidence>
<dbReference type="Proteomes" id="UP000019591">
    <property type="component" value="Plasmid EAL2_808p"/>
</dbReference>
<evidence type="ECO:0000256" key="3">
    <source>
        <dbReference type="ARBA" id="ARBA00022692"/>
    </source>
</evidence>